<evidence type="ECO:0000256" key="2">
    <source>
        <dbReference type="ARBA" id="ARBA00006464"/>
    </source>
</evidence>
<feature type="domain" description="Bacterial sugar transferase" evidence="9">
    <location>
        <begin position="302"/>
        <end position="489"/>
    </location>
</feature>
<evidence type="ECO:0000256" key="6">
    <source>
        <dbReference type="ARBA" id="ARBA00023136"/>
    </source>
</evidence>
<feature type="transmembrane region" description="Helical" evidence="8">
    <location>
        <begin position="33"/>
        <end position="56"/>
    </location>
</feature>
<feature type="compositionally biased region" description="Polar residues" evidence="7">
    <location>
        <begin position="1"/>
        <end position="19"/>
    </location>
</feature>
<comment type="subcellular location">
    <subcellularLocation>
        <location evidence="1">Membrane</location>
        <topology evidence="1">Multi-pass membrane protein</topology>
    </subcellularLocation>
</comment>
<keyword evidence="5 8" id="KW-1133">Transmembrane helix</keyword>
<evidence type="ECO:0000256" key="5">
    <source>
        <dbReference type="ARBA" id="ARBA00022989"/>
    </source>
</evidence>
<keyword evidence="3 10" id="KW-0808">Transferase</keyword>
<feature type="transmembrane region" description="Helical" evidence="8">
    <location>
        <begin position="108"/>
        <end position="128"/>
    </location>
</feature>
<dbReference type="RefSeq" id="WP_343916588.1">
    <property type="nucleotide sequence ID" value="NZ_BAAAJT010000002.1"/>
</dbReference>
<evidence type="ECO:0000256" key="8">
    <source>
        <dbReference type="SAM" id="Phobius"/>
    </source>
</evidence>
<dbReference type="GO" id="GO:0016740">
    <property type="term" value="F:transferase activity"/>
    <property type="evidence" value="ECO:0007669"/>
    <property type="project" value="UniProtKB-KW"/>
</dbReference>
<protein>
    <submittedName>
        <fullName evidence="10">Sugar transferase</fullName>
        <ecNumber evidence="10">2.7.8.-</ecNumber>
    </submittedName>
</protein>
<evidence type="ECO:0000313" key="10">
    <source>
        <dbReference type="EMBL" id="MFD1946436.1"/>
    </source>
</evidence>
<feature type="transmembrane region" description="Helical" evidence="8">
    <location>
        <begin position="68"/>
        <end position="88"/>
    </location>
</feature>
<comment type="caution">
    <text evidence="10">The sequence shown here is derived from an EMBL/GenBank/DDBJ whole genome shotgun (WGS) entry which is preliminary data.</text>
</comment>
<dbReference type="InterPro" id="IPR017475">
    <property type="entry name" value="EPS_sugar_tfrase"/>
</dbReference>
<evidence type="ECO:0000256" key="4">
    <source>
        <dbReference type="ARBA" id="ARBA00022692"/>
    </source>
</evidence>
<sequence>MSLTNHISQPDTTSGQATPTGDGVGFLRRMLKVLPFAAVSFDLGVVTLAMMAAAQLRETRFLFDEPASLGSVGLVMPLMGVLWVAIIAMRGGHHIEVFGAGVDEFKRVLNATVYAAGAVGIACYLAQYPLSRGFFVYSFLIGLPLLMVERWVLRRVVQRARRQGHFRRKVVIVGNVPAIDGIASVLQRETWLGYEVLGALTPAHDLTVETPHGVPVVGNLDDAASMAPALGADLVFFADGGVASNSHMRAVMWELEHHDVHVVVAPSVTDISSERVRVRPVGGLPLIHLGKPRSLQALSQMKRGFDIVGSSLLILCALPLLVLATLRVKLHDRGPVMFRQQRVGQGGSTFDCLKFRTMVVDAEARLAALHEETGHDEGLFKMKDDPRITGPGRWLRRFSVDELPQLFNVLKGDMSLVGPRPALPSEVATYDVTAARRLRVRPGLTGLWQVSGRSNLSWAETVRLDVYYVDNWSMLQDISILAKTAKAVLGSDGAY</sequence>
<evidence type="ECO:0000259" key="9">
    <source>
        <dbReference type="Pfam" id="PF02397"/>
    </source>
</evidence>
<keyword evidence="6 8" id="KW-0472">Membrane</keyword>
<reference evidence="11" key="1">
    <citation type="journal article" date="2019" name="Int. J. Syst. Evol. Microbiol.">
        <title>The Global Catalogue of Microorganisms (GCM) 10K type strain sequencing project: providing services to taxonomists for standard genome sequencing and annotation.</title>
        <authorList>
            <consortium name="The Broad Institute Genomics Platform"/>
            <consortium name="The Broad Institute Genome Sequencing Center for Infectious Disease"/>
            <person name="Wu L."/>
            <person name="Ma J."/>
        </authorList>
    </citation>
    <scope>NUCLEOTIDE SEQUENCE [LARGE SCALE GENOMIC DNA]</scope>
    <source>
        <strain evidence="11">CGMCC 1.12477</strain>
    </source>
</reference>
<feature type="transmembrane region" description="Helical" evidence="8">
    <location>
        <begin position="305"/>
        <end position="326"/>
    </location>
</feature>
<dbReference type="NCBIfam" id="TIGR03025">
    <property type="entry name" value="EPS_sugtrans"/>
    <property type="match status" value="1"/>
</dbReference>
<evidence type="ECO:0000256" key="7">
    <source>
        <dbReference type="SAM" id="MobiDB-lite"/>
    </source>
</evidence>
<keyword evidence="11" id="KW-1185">Reference proteome</keyword>
<keyword evidence="4 8" id="KW-0812">Transmembrane</keyword>
<dbReference type="InterPro" id="IPR003362">
    <property type="entry name" value="Bact_transf"/>
</dbReference>
<dbReference type="EC" id="2.7.8.-" evidence="10"/>
<dbReference type="EMBL" id="JBHUGD010000003">
    <property type="protein sequence ID" value="MFD1946436.1"/>
    <property type="molecule type" value="Genomic_DNA"/>
</dbReference>
<dbReference type="Pfam" id="PF02397">
    <property type="entry name" value="Bac_transf"/>
    <property type="match status" value="1"/>
</dbReference>
<organism evidence="10 11">
    <name type="scientific">Nocardioides aestuarii</name>
    <dbReference type="NCBI Taxonomy" id="252231"/>
    <lineage>
        <taxon>Bacteria</taxon>
        <taxon>Bacillati</taxon>
        <taxon>Actinomycetota</taxon>
        <taxon>Actinomycetes</taxon>
        <taxon>Propionibacteriales</taxon>
        <taxon>Nocardioidaceae</taxon>
        <taxon>Nocardioides</taxon>
    </lineage>
</organism>
<dbReference type="PANTHER" id="PTHR30576">
    <property type="entry name" value="COLANIC BIOSYNTHESIS UDP-GLUCOSE LIPID CARRIER TRANSFERASE"/>
    <property type="match status" value="1"/>
</dbReference>
<accession>A0ABW4TMV3</accession>
<dbReference type="Pfam" id="PF13727">
    <property type="entry name" value="CoA_binding_3"/>
    <property type="match status" value="1"/>
</dbReference>
<proteinExistence type="inferred from homology"/>
<name>A0ABW4TMV3_9ACTN</name>
<evidence type="ECO:0000313" key="11">
    <source>
        <dbReference type="Proteomes" id="UP001597351"/>
    </source>
</evidence>
<evidence type="ECO:0000256" key="3">
    <source>
        <dbReference type="ARBA" id="ARBA00022679"/>
    </source>
</evidence>
<dbReference type="PANTHER" id="PTHR30576:SF10">
    <property type="entry name" value="SLL5057 PROTEIN"/>
    <property type="match status" value="1"/>
</dbReference>
<feature type="region of interest" description="Disordered" evidence="7">
    <location>
        <begin position="1"/>
        <end position="20"/>
    </location>
</feature>
<gene>
    <name evidence="10" type="ORF">ACFSDE_06500</name>
</gene>
<dbReference type="Gene3D" id="3.40.50.720">
    <property type="entry name" value="NAD(P)-binding Rossmann-like Domain"/>
    <property type="match status" value="1"/>
</dbReference>
<evidence type="ECO:0000256" key="1">
    <source>
        <dbReference type="ARBA" id="ARBA00004141"/>
    </source>
</evidence>
<feature type="transmembrane region" description="Helical" evidence="8">
    <location>
        <begin position="134"/>
        <end position="153"/>
    </location>
</feature>
<comment type="similarity">
    <text evidence="2">Belongs to the bacterial sugar transferase family.</text>
</comment>
<dbReference type="Proteomes" id="UP001597351">
    <property type="component" value="Unassembled WGS sequence"/>
</dbReference>